<reference evidence="1" key="1">
    <citation type="submission" date="2020-05" db="EMBL/GenBank/DDBJ databases">
        <title>Mycena genomes resolve the evolution of fungal bioluminescence.</title>
        <authorList>
            <person name="Tsai I.J."/>
        </authorList>
    </citation>
    <scope>NUCLEOTIDE SEQUENCE</scope>
    <source>
        <strain evidence="1">110903Hualien_Pintung</strain>
    </source>
</reference>
<sequence>MGQRHQIFIVAKVITQDLVTRYRCVGAYHHQWCYGRLPLRGARRFLDLLKQKDNANIVKAELATLNRLRTYGTDVPPDSFVYAPVPYALFLVAQAFCVDLDTSLPPGSEPNAPPLPPYSSGVSFTNGILNATMGSSHGDNNDGITVFDITTPDEPSYCHVSVGGLESEEDVESWVPLTAAQYCRAYYPDHADSQHPDEQEKDVRLVIESLREERLITLDVLAETWPDEYKVPKVPSKAAVSIDTQPNDAFPTLVELTLGPAIEHGLKTGDLDPLEDLVWHPGKGSAYPRYSAASEPVSRLWTLSSDDPRSTRDENYVANESRLGSLDKPSYPTRFLFIGFDYAPALTGLPIFSPSAVVQSLKDVLSILAGQNPHFKMTGMVSHSAFASTRSAGVPWSQRRVPCIPAATLPTESRSGRTWVFVLQWDMFGKGKYGFASRDWVEGGKPTPYDLRGFLEAMQQEGRESVPESDVGELEEILTRLDQRVERMTQQKGEDFFRSMGM</sequence>
<dbReference type="OrthoDB" id="3515175at2759"/>
<gene>
    <name evidence="1" type="ORF">HMN09_00528100</name>
</gene>
<dbReference type="Proteomes" id="UP000613580">
    <property type="component" value="Unassembled WGS sequence"/>
</dbReference>
<organism evidence="1 2">
    <name type="scientific">Mycena chlorophos</name>
    <name type="common">Agaric fungus</name>
    <name type="synonym">Agaricus chlorophos</name>
    <dbReference type="NCBI Taxonomy" id="658473"/>
    <lineage>
        <taxon>Eukaryota</taxon>
        <taxon>Fungi</taxon>
        <taxon>Dikarya</taxon>
        <taxon>Basidiomycota</taxon>
        <taxon>Agaricomycotina</taxon>
        <taxon>Agaricomycetes</taxon>
        <taxon>Agaricomycetidae</taxon>
        <taxon>Agaricales</taxon>
        <taxon>Marasmiineae</taxon>
        <taxon>Mycenaceae</taxon>
        <taxon>Mycena</taxon>
    </lineage>
</organism>
<evidence type="ECO:0000313" key="1">
    <source>
        <dbReference type="EMBL" id="KAF7313712.1"/>
    </source>
</evidence>
<accession>A0A8H6WDD4</accession>
<evidence type="ECO:0000313" key="2">
    <source>
        <dbReference type="Proteomes" id="UP000613580"/>
    </source>
</evidence>
<proteinExistence type="predicted"/>
<keyword evidence="2" id="KW-1185">Reference proteome</keyword>
<protein>
    <submittedName>
        <fullName evidence="1">Uncharacterized protein</fullName>
    </submittedName>
</protein>
<dbReference type="EMBL" id="JACAZE010000006">
    <property type="protein sequence ID" value="KAF7313712.1"/>
    <property type="molecule type" value="Genomic_DNA"/>
</dbReference>
<comment type="caution">
    <text evidence="1">The sequence shown here is derived from an EMBL/GenBank/DDBJ whole genome shotgun (WGS) entry which is preliminary data.</text>
</comment>
<dbReference type="AlphaFoldDB" id="A0A8H6WDD4"/>
<name>A0A8H6WDD4_MYCCL</name>